<dbReference type="Pfam" id="PF00397">
    <property type="entry name" value="WW"/>
    <property type="match status" value="2"/>
</dbReference>
<dbReference type="GO" id="GO:0003713">
    <property type="term" value="F:transcription coactivator activity"/>
    <property type="evidence" value="ECO:0007669"/>
    <property type="project" value="TreeGrafter"/>
</dbReference>
<dbReference type="GO" id="GO:0045944">
    <property type="term" value="P:positive regulation of transcription by RNA polymerase II"/>
    <property type="evidence" value="ECO:0007669"/>
    <property type="project" value="TreeGrafter"/>
</dbReference>
<dbReference type="PANTHER" id="PTHR17616:SF8">
    <property type="entry name" value="TRANSCRIPTIONAL COACTIVATOR YORKIE"/>
    <property type="match status" value="1"/>
</dbReference>
<proteinExistence type="predicted"/>
<evidence type="ECO:0000256" key="3">
    <source>
        <dbReference type="ARBA" id="ARBA00022490"/>
    </source>
</evidence>
<dbReference type="AlphaFoldDB" id="A0A0G2GIQ4"/>
<dbReference type="PANTHER" id="PTHR17616">
    <property type="entry name" value="YES-ASSOCIATED PROTEIN YAP1 FAMILY MEMBER"/>
    <property type="match status" value="1"/>
</dbReference>
<evidence type="ECO:0000256" key="2">
    <source>
        <dbReference type="ARBA" id="ARBA00004496"/>
    </source>
</evidence>
<feature type="region of interest" description="Disordered" evidence="5">
    <location>
        <begin position="484"/>
        <end position="537"/>
    </location>
</feature>
<evidence type="ECO:0000256" key="5">
    <source>
        <dbReference type="SAM" id="MobiDB-lite"/>
    </source>
</evidence>
<protein>
    <recommendedName>
        <fullName evidence="6">WW domain-containing protein</fullName>
    </recommendedName>
</protein>
<keyword evidence="4" id="KW-0539">Nucleus</keyword>
<dbReference type="SMART" id="SM00456">
    <property type="entry name" value="WW"/>
    <property type="match status" value="2"/>
</dbReference>
<dbReference type="InterPro" id="IPR036020">
    <property type="entry name" value="WW_dom_sf"/>
</dbReference>
<feature type="region of interest" description="Disordered" evidence="5">
    <location>
        <begin position="373"/>
        <end position="400"/>
    </location>
</feature>
<name>A0A0G2GIQ4_PHACM</name>
<feature type="compositionally biased region" description="Polar residues" evidence="5">
    <location>
        <begin position="373"/>
        <end position="391"/>
    </location>
</feature>
<gene>
    <name evidence="7" type="ORF">UCRPC4_g02943</name>
</gene>
<dbReference type="GO" id="GO:0005634">
    <property type="term" value="C:nucleus"/>
    <property type="evidence" value="ECO:0007669"/>
    <property type="project" value="UniProtKB-SubCell"/>
</dbReference>
<dbReference type="Proteomes" id="UP000053317">
    <property type="component" value="Unassembled WGS sequence"/>
</dbReference>
<sequence>MHDMSWIARLVSKTTLGLNWSVWGNGSIPMGMHFLYRQGTGSGFRINATALADQMNMDPIPYTIYQPALHWFYDGHIEREYFNTHLRTVLQAAYKSAKGHVDSAEKYNEGPLAHFGTPHNLKMLDMLEEYQDDLQRALVARCFSDSPESPNEFLSWKLDEITQSIDYFDEKAWANHSVNEDKSEQIDEEVDGLVEDPIRDKAEWAAETFSKKEPTPTTSEIDKYCVVSRSQRHQSWTGPRRGSTSQLEVHYVSSEDPEDVVSVVDTVTSMEASSSDTSSEHRDVPLEVKYETVKTLKDGTKVVKTGTRTSNDENSENAKFSSDPDKSINIMLRFAETDLQRELESLKSASSQEERIREMLNDETVEDFVVPTQSADDVQPSHQTDRSYQPSTPLPAGWEISHTPAGYPYYVDHTTRTTTWTDPRTTSSTSPLSSSPSRESPSPSKIPSPDPYPNSSLPPGWEVKYTPAGYPYYVDHNTRMTTWVDPRNGSEEEETVVEEASKNIKRNAKNIANEGEGEGGTGERKAKSGWGSGWFWN</sequence>
<dbReference type="PROSITE" id="PS50020">
    <property type="entry name" value="WW_DOMAIN_2"/>
    <property type="match status" value="2"/>
</dbReference>
<feature type="compositionally biased region" description="Low complexity" evidence="5">
    <location>
        <begin position="417"/>
        <end position="443"/>
    </location>
</feature>
<dbReference type="PROSITE" id="PS01159">
    <property type="entry name" value="WW_DOMAIN_1"/>
    <property type="match status" value="2"/>
</dbReference>
<keyword evidence="3" id="KW-0963">Cytoplasm</keyword>
<dbReference type="InterPro" id="IPR001202">
    <property type="entry name" value="WW_dom"/>
</dbReference>
<dbReference type="GO" id="GO:0035329">
    <property type="term" value="P:hippo signaling"/>
    <property type="evidence" value="ECO:0007669"/>
    <property type="project" value="TreeGrafter"/>
</dbReference>
<feature type="region of interest" description="Disordered" evidence="5">
    <location>
        <begin position="305"/>
        <end position="324"/>
    </location>
</feature>
<dbReference type="Gene3D" id="2.20.70.10">
    <property type="match status" value="2"/>
</dbReference>
<feature type="region of interest" description="Disordered" evidence="5">
    <location>
        <begin position="417"/>
        <end position="461"/>
    </location>
</feature>
<dbReference type="EMBL" id="LCWF01000068">
    <property type="protein sequence ID" value="KKY23428.1"/>
    <property type="molecule type" value="Genomic_DNA"/>
</dbReference>
<dbReference type="InterPro" id="IPR051583">
    <property type="entry name" value="YAP1"/>
</dbReference>
<comment type="caution">
    <text evidence="7">The sequence shown here is derived from an EMBL/GenBank/DDBJ whole genome shotgun (WGS) entry which is preliminary data.</text>
</comment>
<keyword evidence="8" id="KW-1185">Reference proteome</keyword>
<accession>A0A0G2GIQ4</accession>
<dbReference type="OrthoDB" id="3045089at2759"/>
<evidence type="ECO:0000256" key="4">
    <source>
        <dbReference type="ARBA" id="ARBA00023242"/>
    </source>
</evidence>
<dbReference type="SUPFAM" id="SSF51045">
    <property type="entry name" value="WW domain"/>
    <property type="match status" value="2"/>
</dbReference>
<evidence type="ECO:0000313" key="8">
    <source>
        <dbReference type="Proteomes" id="UP000053317"/>
    </source>
</evidence>
<evidence type="ECO:0000256" key="1">
    <source>
        <dbReference type="ARBA" id="ARBA00004123"/>
    </source>
</evidence>
<reference evidence="7 8" key="1">
    <citation type="submission" date="2015-05" db="EMBL/GenBank/DDBJ databases">
        <title>Distinctive expansion of gene families associated with plant cell wall degradation and secondary metabolism in the genomes of grapevine trunk pathogens.</title>
        <authorList>
            <person name="Lawrence D.P."/>
            <person name="Travadon R."/>
            <person name="Rolshausen P.E."/>
            <person name="Baumgartner K."/>
        </authorList>
    </citation>
    <scope>NUCLEOTIDE SEQUENCE [LARGE SCALE GENOMIC DNA]</scope>
    <source>
        <strain evidence="7">UCRPC4</strain>
    </source>
</reference>
<dbReference type="CDD" id="cd00201">
    <property type="entry name" value="WW"/>
    <property type="match status" value="1"/>
</dbReference>
<evidence type="ECO:0000313" key="7">
    <source>
        <dbReference type="EMBL" id="KKY23428.1"/>
    </source>
</evidence>
<evidence type="ECO:0000259" key="6">
    <source>
        <dbReference type="PROSITE" id="PS50020"/>
    </source>
</evidence>
<dbReference type="GO" id="GO:0005737">
    <property type="term" value="C:cytoplasm"/>
    <property type="evidence" value="ECO:0007669"/>
    <property type="project" value="UniProtKB-SubCell"/>
</dbReference>
<comment type="subcellular location">
    <subcellularLocation>
        <location evidence="2">Cytoplasm</location>
    </subcellularLocation>
    <subcellularLocation>
        <location evidence="1">Nucleus</location>
    </subcellularLocation>
</comment>
<feature type="domain" description="WW" evidence="6">
    <location>
        <begin position="392"/>
        <end position="425"/>
    </location>
</feature>
<feature type="domain" description="WW" evidence="6">
    <location>
        <begin position="455"/>
        <end position="488"/>
    </location>
</feature>
<reference evidence="7 8" key="2">
    <citation type="submission" date="2015-05" db="EMBL/GenBank/DDBJ databases">
        <authorList>
            <person name="Morales-Cruz A."/>
            <person name="Amrine K.C."/>
            <person name="Cantu D."/>
        </authorList>
    </citation>
    <scope>NUCLEOTIDE SEQUENCE [LARGE SCALE GENOMIC DNA]</scope>
    <source>
        <strain evidence="7">UCRPC4</strain>
    </source>
</reference>
<organism evidence="7 8">
    <name type="scientific">Phaeomoniella chlamydospora</name>
    <name type="common">Phaeoacremonium chlamydosporum</name>
    <dbReference type="NCBI Taxonomy" id="158046"/>
    <lineage>
        <taxon>Eukaryota</taxon>
        <taxon>Fungi</taxon>
        <taxon>Dikarya</taxon>
        <taxon>Ascomycota</taxon>
        <taxon>Pezizomycotina</taxon>
        <taxon>Eurotiomycetes</taxon>
        <taxon>Chaetothyriomycetidae</taxon>
        <taxon>Phaeomoniellales</taxon>
        <taxon>Phaeomoniellaceae</taxon>
        <taxon>Phaeomoniella</taxon>
    </lineage>
</organism>